<dbReference type="InParanoid" id="A0A2I1DMJ6"/>
<dbReference type="PANTHER" id="PTHR33121">
    <property type="entry name" value="CYCLIC DI-GMP PHOSPHODIESTERASE PDEF"/>
    <property type="match status" value="1"/>
</dbReference>
<sequence>MSTNYSPFKPPLKSVAKTSATISGELDGALLAYFQPEYSINQQKIVGIEALARMRDPSGQILSPDSFIPFLDMDERRELSRLMLVAGLQVLESLDAKGIFLNLSFNVDPDFMVDHDCATCFTGTMATSPIAPARIFLELLESGDFLNRNIAKERLLALRATGVRIALDDVGSAYSSLLRMKDLPIDKIKLDQGFIRDLCAQPKNLAFVQSIQLLANALNAELVIEGVETLSILDAMRALRLDHVQGYAIARPMPADVLLTMLQSDYIMPEGTASHPATLLGAYAAHLLRRPLMDALRRGWIDVSLAIEPPPCPLVTYLHEHGAPPDHPLLLAHARLRQAKSDPGQGYLDQALTRIEAEIQELVREAILFESDR</sequence>
<dbReference type="SMART" id="SM00052">
    <property type="entry name" value="EAL"/>
    <property type="match status" value="1"/>
</dbReference>
<dbReference type="GO" id="GO:0071111">
    <property type="term" value="F:cyclic-guanylate-specific phosphodiesterase activity"/>
    <property type="evidence" value="ECO:0007669"/>
    <property type="project" value="InterPro"/>
</dbReference>
<dbReference type="CDD" id="cd01948">
    <property type="entry name" value="EAL"/>
    <property type="match status" value="1"/>
</dbReference>
<evidence type="ECO:0000259" key="1">
    <source>
        <dbReference type="PROSITE" id="PS50883"/>
    </source>
</evidence>
<dbReference type="Proteomes" id="UP000234329">
    <property type="component" value="Unassembled WGS sequence"/>
</dbReference>
<dbReference type="PANTHER" id="PTHR33121:SF70">
    <property type="entry name" value="SIGNALING PROTEIN YKOW"/>
    <property type="match status" value="1"/>
</dbReference>
<reference evidence="2 3" key="1">
    <citation type="submission" date="2017-03" db="EMBL/GenBank/DDBJ databases">
        <title>Draft genime sequence of the acidophilic sulfur-oxidizing bacterium Acidithiobacillus sp. SH, isolated from seawater.</title>
        <authorList>
            <person name="Sharmin S."/>
            <person name="Tokuhisa M."/>
            <person name="Kanao T."/>
            <person name="Kamimura K."/>
        </authorList>
    </citation>
    <scope>NUCLEOTIDE SEQUENCE [LARGE SCALE GENOMIC DNA]</scope>
    <source>
        <strain evidence="2 3">SH</strain>
    </source>
</reference>
<dbReference type="OrthoDB" id="5297347at2"/>
<dbReference type="PROSITE" id="PS50883">
    <property type="entry name" value="EAL"/>
    <property type="match status" value="1"/>
</dbReference>
<dbReference type="InterPro" id="IPR001633">
    <property type="entry name" value="EAL_dom"/>
</dbReference>
<gene>
    <name evidence="2" type="ORF">B1757_06255</name>
</gene>
<keyword evidence="3" id="KW-1185">Reference proteome</keyword>
<proteinExistence type="predicted"/>
<dbReference type="Pfam" id="PF00563">
    <property type="entry name" value="EAL"/>
    <property type="match status" value="1"/>
</dbReference>
<comment type="caution">
    <text evidence="2">The sequence shown here is derived from an EMBL/GenBank/DDBJ whole genome shotgun (WGS) entry which is preliminary data.</text>
</comment>
<evidence type="ECO:0000313" key="3">
    <source>
        <dbReference type="Proteomes" id="UP000234329"/>
    </source>
</evidence>
<dbReference type="EMBL" id="MXAV01000025">
    <property type="protein sequence ID" value="PKY11093.1"/>
    <property type="molecule type" value="Genomic_DNA"/>
</dbReference>
<protein>
    <recommendedName>
        <fullName evidence="1">EAL domain-containing protein</fullName>
    </recommendedName>
</protein>
<evidence type="ECO:0000313" key="2">
    <source>
        <dbReference type="EMBL" id="PKY11093.1"/>
    </source>
</evidence>
<accession>A0A2I1DMJ6</accession>
<dbReference type="InterPro" id="IPR050706">
    <property type="entry name" value="Cyclic-di-GMP_PDE-like"/>
</dbReference>
<dbReference type="Gene3D" id="3.20.20.450">
    <property type="entry name" value="EAL domain"/>
    <property type="match status" value="1"/>
</dbReference>
<dbReference type="InterPro" id="IPR035919">
    <property type="entry name" value="EAL_sf"/>
</dbReference>
<dbReference type="AlphaFoldDB" id="A0A2I1DMJ6"/>
<feature type="domain" description="EAL" evidence="1">
    <location>
        <begin position="9"/>
        <end position="266"/>
    </location>
</feature>
<name>A0A2I1DMJ6_9PROT</name>
<organism evidence="2 3">
    <name type="scientific">Acidithiobacillus marinus</name>
    <dbReference type="NCBI Taxonomy" id="187490"/>
    <lineage>
        <taxon>Bacteria</taxon>
        <taxon>Pseudomonadati</taxon>
        <taxon>Pseudomonadota</taxon>
        <taxon>Acidithiobacillia</taxon>
        <taxon>Acidithiobacillales</taxon>
        <taxon>Acidithiobacillaceae</taxon>
        <taxon>Acidithiobacillus</taxon>
    </lineage>
</organism>
<dbReference type="SUPFAM" id="SSF141868">
    <property type="entry name" value="EAL domain-like"/>
    <property type="match status" value="1"/>
</dbReference>